<comment type="subcellular location">
    <subcellularLocation>
        <location evidence="3">Cytoplasm</location>
    </subcellularLocation>
    <subcellularLocation>
        <location evidence="2">Nucleus</location>
    </subcellularLocation>
</comment>
<dbReference type="InterPro" id="IPR028094">
    <property type="entry name" value="RTC4_C"/>
</dbReference>
<protein>
    <recommendedName>
        <fullName evidence="5">Restriction of telomere capping protein 4</fullName>
    </recommendedName>
</protein>
<evidence type="ECO:0000256" key="7">
    <source>
        <dbReference type="ARBA" id="ARBA00023242"/>
    </source>
</evidence>
<keyword evidence="6" id="KW-0963">Cytoplasm</keyword>
<accession>A0A9P8T2J7</accession>
<sequence>MTLNKSKFTSLTFVKKPRALHSQVPREDTLLGSATSSSSLSQPPRKRSKRDVYIATEKTAPSKQSEPASDDDLLKKFDISQIKQDTDKLLNQLDSIKKPEKDQSKYIDKLFSQADTVDKDEKVVALAETQGVMNHLYDDKEATERTERKYKEFSPKVYSKHEIELQTDKYIQIARDILRGKTASYFYEIAREYADSSPRLKVTDSEVINLPKQRYHGYIGAARANTITEHLLDKLKELLSDRKANKVLHFWGDRYFTRFVLTPEIIARIIEQDDQIDLDLAYDKMESTADYGLYVMDQKDQ</sequence>
<dbReference type="OrthoDB" id="128308at2759"/>
<evidence type="ECO:0000259" key="9">
    <source>
        <dbReference type="SMART" id="SM01312"/>
    </source>
</evidence>
<dbReference type="AlphaFoldDB" id="A0A9P8T2J7"/>
<name>A0A9P8T2J7_9ASCO</name>
<reference evidence="10" key="1">
    <citation type="journal article" date="2021" name="Open Biol.">
        <title>Shared evolutionary footprints suggest mitochondrial oxidative damage underlies multiple complex I losses in fungi.</title>
        <authorList>
            <person name="Schikora-Tamarit M.A."/>
            <person name="Marcet-Houben M."/>
            <person name="Nosek J."/>
            <person name="Gabaldon T."/>
        </authorList>
    </citation>
    <scope>NUCLEOTIDE SEQUENCE</scope>
    <source>
        <strain evidence="10">CBS6075</strain>
    </source>
</reference>
<proteinExistence type="inferred from homology"/>
<evidence type="ECO:0000256" key="6">
    <source>
        <dbReference type="ARBA" id="ARBA00022490"/>
    </source>
</evidence>
<comment type="function">
    <text evidence="1">May be involved in a process influencing telomere capping.</text>
</comment>
<feature type="domain" description="Restriction of telomere capping protein 4 C-terminal" evidence="9">
    <location>
        <begin position="177"/>
        <end position="298"/>
    </location>
</feature>
<dbReference type="InterPro" id="IPR039024">
    <property type="entry name" value="RTC4"/>
</dbReference>
<dbReference type="Proteomes" id="UP000769157">
    <property type="component" value="Unassembled WGS sequence"/>
</dbReference>
<dbReference type="PANTHER" id="PTHR41391">
    <property type="entry name" value="RESTRICTION OF TELOMERE CAPPING PROTEIN 4"/>
    <property type="match status" value="1"/>
</dbReference>
<gene>
    <name evidence="10" type="ORF">OGAPHI_005138</name>
</gene>
<feature type="compositionally biased region" description="Low complexity" evidence="8">
    <location>
        <begin position="30"/>
        <end position="41"/>
    </location>
</feature>
<dbReference type="PANTHER" id="PTHR41391:SF1">
    <property type="entry name" value="RESTRICTION OF TELOMERE CAPPING PROTEIN 4"/>
    <property type="match status" value="1"/>
</dbReference>
<keyword evidence="7" id="KW-0539">Nucleus</keyword>
<dbReference type="RefSeq" id="XP_046060072.1">
    <property type="nucleotide sequence ID" value="XM_046206292.1"/>
</dbReference>
<dbReference type="GeneID" id="70237102"/>
<feature type="region of interest" description="Disordered" evidence="8">
    <location>
        <begin position="19"/>
        <end position="71"/>
    </location>
</feature>
<dbReference type="GO" id="GO:0005634">
    <property type="term" value="C:nucleus"/>
    <property type="evidence" value="ECO:0007669"/>
    <property type="project" value="UniProtKB-SubCell"/>
</dbReference>
<dbReference type="GO" id="GO:0005737">
    <property type="term" value="C:cytoplasm"/>
    <property type="evidence" value="ECO:0007669"/>
    <property type="project" value="UniProtKB-SubCell"/>
</dbReference>
<evidence type="ECO:0000313" key="10">
    <source>
        <dbReference type="EMBL" id="KAH3663736.1"/>
    </source>
</evidence>
<organism evidence="10 11">
    <name type="scientific">Ogataea philodendri</name>
    <dbReference type="NCBI Taxonomy" id="1378263"/>
    <lineage>
        <taxon>Eukaryota</taxon>
        <taxon>Fungi</taxon>
        <taxon>Dikarya</taxon>
        <taxon>Ascomycota</taxon>
        <taxon>Saccharomycotina</taxon>
        <taxon>Pichiomycetes</taxon>
        <taxon>Pichiales</taxon>
        <taxon>Pichiaceae</taxon>
        <taxon>Ogataea</taxon>
    </lineage>
</organism>
<evidence type="ECO:0000256" key="4">
    <source>
        <dbReference type="ARBA" id="ARBA00009461"/>
    </source>
</evidence>
<dbReference type="SMART" id="SM01312">
    <property type="entry name" value="RTC4"/>
    <property type="match status" value="1"/>
</dbReference>
<reference evidence="10" key="2">
    <citation type="submission" date="2021-01" db="EMBL/GenBank/DDBJ databases">
        <authorList>
            <person name="Schikora-Tamarit M.A."/>
        </authorList>
    </citation>
    <scope>NUCLEOTIDE SEQUENCE</scope>
    <source>
        <strain evidence="10">CBS6075</strain>
    </source>
</reference>
<evidence type="ECO:0000256" key="1">
    <source>
        <dbReference type="ARBA" id="ARBA00002738"/>
    </source>
</evidence>
<dbReference type="EMBL" id="JAEUBE010000366">
    <property type="protein sequence ID" value="KAH3663736.1"/>
    <property type="molecule type" value="Genomic_DNA"/>
</dbReference>
<comment type="similarity">
    <text evidence="4">Belongs to the RTC4 family.</text>
</comment>
<dbReference type="Pfam" id="PF14474">
    <property type="entry name" value="RTC4"/>
    <property type="match status" value="1"/>
</dbReference>
<evidence type="ECO:0000256" key="3">
    <source>
        <dbReference type="ARBA" id="ARBA00004496"/>
    </source>
</evidence>
<evidence type="ECO:0000256" key="2">
    <source>
        <dbReference type="ARBA" id="ARBA00004123"/>
    </source>
</evidence>
<evidence type="ECO:0000256" key="5">
    <source>
        <dbReference type="ARBA" id="ARBA00015162"/>
    </source>
</evidence>
<keyword evidence="11" id="KW-1185">Reference proteome</keyword>
<comment type="caution">
    <text evidence="10">The sequence shown here is derived from an EMBL/GenBank/DDBJ whole genome shotgun (WGS) entry which is preliminary data.</text>
</comment>
<evidence type="ECO:0000256" key="8">
    <source>
        <dbReference type="SAM" id="MobiDB-lite"/>
    </source>
</evidence>
<evidence type="ECO:0000313" key="11">
    <source>
        <dbReference type="Proteomes" id="UP000769157"/>
    </source>
</evidence>